<keyword evidence="5" id="KW-0472">Membrane</keyword>
<sequence length="190" mass="21240">LVDESLLKFSADRTGMADYALESAGGSLISVRCSETYYHKTALVSMFGIPLWYWSNSPRSVIQPNVNPGECWAFKGQRGQVVIELSNSIIPSGFTLEHIPKSLSPTGDIKSAPKDFTVYGLEKEDSINGLSLGNYTYDDESVSVQYFPIQIPNPPVFKFIELEVLNNYGQIKYTCLYRFRVHGTPVDIPK</sequence>
<dbReference type="GO" id="GO:0034993">
    <property type="term" value="C:meiotic nuclear membrane microtubule tethering complex"/>
    <property type="evidence" value="ECO:0007669"/>
    <property type="project" value="TreeGrafter"/>
</dbReference>
<name>V4BEA4_LOTGI</name>
<dbReference type="EMBL" id="KB202953">
    <property type="protein sequence ID" value="ESO87174.1"/>
    <property type="molecule type" value="Genomic_DNA"/>
</dbReference>
<dbReference type="InterPro" id="IPR012919">
    <property type="entry name" value="SUN_dom"/>
</dbReference>
<dbReference type="PROSITE" id="PS51469">
    <property type="entry name" value="SUN"/>
    <property type="match status" value="1"/>
</dbReference>
<accession>V4BEA4</accession>
<dbReference type="AlphaFoldDB" id="V4BEA4"/>
<dbReference type="RefSeq" id="XP_009062123.1">
    <property type="nucleotide sequence ID" value="XM_009063875.1"/>
</dbReference>
<dbReference type="CTD" id="20230166"/>
<keyword evidence="2" id="KW-0812">Transmembrane</keyword>
<dbReference type="OMA" id="DEDQVQM"/>
<evidence type="ECO:0000256" key="5">
    <source>
        <dbReference type="ARBA" id="ARBA00023136"/>
    </source>
</evidence>
<dbReference type="PANTHER" id="PTHR12911:SF8">
    <property type="entry name" value="KLAROID PROTEIN-RELATED"/>
    <property type="match status" value="1"/>
</dbReference>
<gene>
    <name evidence="7" type="ORF">LOTGIDRAFT_106980</name>
</gene>
<dbReference type="OrthoDB" id="342281at2759"/>
<keyword evidence="4" id="KW-0175">Coiled coil</keyword>
<evidence type="ECO:0000313" key="8">
    <source>
        <dbReference type="Proteomes" id="UP000030746"/>
    </source>
</evidence>
<proteinExistence type="predicted"/>
<protein>
    <recommendedName>
        <fullName evidence="6">SUN domain-containing protein</fullName>
    </recommendedName>
</protein>
<dbReference type="FunFam" id="2.60.120.260:FF:000009">
    <property type="entry name" value="SUN domain-containing protein 1 isoform X1"/>
    <property type="match status" value="1"/>
</dbReference>
<dbReference type="Proteomes" id="UP000030746">
    <property type="component" value="Unassembled WGS sequence"/>
</dbReference>
<evidence type="ECO:0000259" key="6">
    <source>
        <dbReference type="PROSITE" id="PS51469"/>
    </source>
</evidence>
<dbReference type="Gene3D" id="2.60.120.260">
    <property type="entry name" value="Galactose-binding domain-like"/>
    <property type="match status" value="1"/>
</dbReference>
<comment type="subcellular location">
    <subcellularLocation>
        <location evidence="1">Membrane</location>
    </subcellularLocation>
</comment>
<feature type="non-terminal residue" evidence="7">
    <location>
        <position position="1"/>
    </location>
</feature>
<dbReference type="PANTHER" id="PTHR12911">
    <property type="entry name" value="SAD1/UNC-84-LIKE PROTEIN-RELATED"/>
    <property type="match status" value="1"/>
</dbReference>
<evidence type="ECO:0000256" key="2">
    <source>
        <dbReference type="ARBA" id="ARBA00022692"/>
    </source>
</evidence>
<dbReference type="STRING" id="225164.V4BEA4"/>
<evidence type="ECO:0000256" key="1">
    <source>
        <dbReference type="ARBA" id="ARBA00004370"/>
    </source>
</evidence>
<keyword evidence="8" id="KW-1185">Reference proteome</keyword>
<dbReference type="InterPro" id="IPR045119">
    <property type="entry name" value="SUN1-5"/>
</dbReference>
<reference evidence="7 8" key="1">
    <citation type="journal article" date="2013" name="Nature">
        <title>Insights into bilaterian evolution from three spiralian genomes.</title>
        <authorList>
            <person name="Simakov O."/>
            <person name="Marletaz F."/>
            <person name="Cho S.J."/>
            <person name="Edsinger-Gonzales E."/>
            <person name="Havlak P."/>
            <person name="Hellsten U."/>
            <person name="Kuo D.H."/>
            <person name="Larsson T."/>
            <person name="Lv J."/>
            <person name="Arendt D."/>
            <person name="Savage R."/>
            <person name="Osoegawa K."/>
            <person name="de Jong P."/>
            <person name="Grimwood J."/>
            <person name="Chapman J.A."/>
            <person name="Shapiro H."/>
            <person name="Aerts A."/>
            <person name="Otillar R.P."/>
            <person name="Terry A.Y."/>
            <person name="Boore J.L."/>
            <person name="Grigoriev I.V."/>
            <person name="Lindberg D.R."/>
            <person name="Seaver E.C."/>
            <person name="Weisblat D.A."/>
            <person name="Putnam N.H."/>
            <person name="Rokhsar D.S."/>
        </authorList>
    </citation>
    <scope>NUCLEOTIDE SEQUENCE [LARGE SCALE GENOMIC DNA]</scope>
</reference>
<organism evidence="7 8">
    <name type="scientific">Lottia gigantea</name>
    <name type="common">Giant owl limpet</name>
    <dbReference type="NCBI Taxonomy" id="225164"/>
    <lineage>
        <taxon>Eukaryota</taxon>
        <taxon>Metazoa</taxon>
        <taxon>Spiralia</taxon>
        <taxon>Lophotrochozoa</taxon>
        <taxon>Mollusca</taxon>
        <taxon>Gastropoda</taxon>
        <taxon>Patellogastropoda</taxon>
        <taxon>Lottioidea</taxon>
        <taxon>Lottiidae</taxon>
        <taxon>Lottia</taxon>
    </lineage>
</organism>
<evidence type="ECO:0000256" key="3">
    <source>
        <dbReference type="ARBA" id="ARBA00022989"/>
    </source>
</evidence>
<dbReference type="KEGG" id="lgi:LOTGIDRAFT_106980"/>
<evidence type="ECO:0000313" key="7">
    <source>
        <dbReference type="EMBL" id="ESO87174.1"/>
    </source>
</evidence>
<dbReference type="HOGENOM" id="CLU_043737_5_0_1"/>
<keyword evidence="3" id="KW-1133">Transmembrane helix</keyword>
<evidence type="ECO:0000256" key="4">
    <source>
        <dbReference type="ARBA" id="ARBA00023054"/>
    </source>
</evidence>
<dbReference type="GO" id="GO:0043495">
    <property type="term" value="F:protein-membrane adaptor activity"/>
    <property type="evidence" value="ECO:0007669"/>
    <property type="project" value="TreeGrafter"/>
</dbReference>
<dbReference type="Pfam" id="PF07738">
    <property type="entry name" value="Sad1_UNC"/>
    <property type="match status" value="1"/>
</dbReference>
<dbReference type="GeneID" id="20230166"/>
<feature type="domain" description="SUN" evidence="6">
    <location>
        <begin position="25"/>
        <end position="186"/>
    </location>
</feature>